<dbReference type="GeneID" id="40076430"/>
<dbReference type="OrthoDB" id="19986at10239"/>
<proteinExistence type="predicted"/>
<organism evidence="1 2">
    <name type="scientific">Proteus phage VB_PmiS-Isfahan</name>
    <dbReference type="NCBI Taxonomy" id="1969841"/>
    <lineage>
        <taxon>Viruses</taxon>
        <taxon>Duplodnaviria</taxon>
        <taxon>Heunggongvirae</taxon>
        <taxon>Uroviricota</taxon>
        <taxon>Caudoviricetes</taxon>
        <taxon>Gorganvirus</taxon>
        <taxon>Gorganvirus isfahan</taxon>
    </lineage>
</organism>
<keyword evidence="2" id="KW-1185">Reference proteome</keyword>
<reference evidence="1 2" key="1">
    <citation type="journal article" date="2019" name="Genomics">
        <title>Genomic analyses of a novel bacteriophage (VB_PmiS-Isfahan) within Siphoviridae family infecting Proteus mirabilis.</title>
        <authorList>
            <person name="Yazdi M."/>
            <person name="Bouzari M."/>
            <person name="Ghaemi E.A."/>
        </authorList>
    </citation>
    <scope>NUCLEOTIDE SEQUENCE [LARGE SCALE GENOMIC DNA]</scope>
</reference>
<name>A0A1U9ZAB6_9CAUD</name>
<dbReference type="RefSeq" id="YP_009600624.1">
    <property type="nucleotide sequence ID" value="NC_041925.1"/>
</dbReference>
<dbReference type="KEGG" id="vg:40076430"/>
<protein>
    <submittedName>
        <fullName evidence="1">Uncharacterized protein</fullName>
    </submittedName>
</protein>
<accession>A0A1U9ZAB6</accession>
<evidence type="ECO:0000313" key="1">
    <source>
        <dbReference type="EMBL" id="AQZ54635.1"/>
    </source>
</evidence>
<dbReference type="Proteomes" id="UP000221468">
    <property type="component" value="Segment"/>
</dbReference>
<evidence type="ECO:0000313" key="2">
    <source>
        <dbReference type="Proteomes" id="UP000221468"/>
    </source>
</evidence>
<sequence>MYDDLPKLMYEGKMILPVRDSYTIRQPYGVVSTKQQGTLNRMNRSSYNGPSEISCSIHLKDYIMMQWWDSFYRYTIGEGSKRFICELLVNGVTKKHVAQIISEPRISSPGWKAEVSLNLQVVPVINRCYDQSMAFLLTCYGSKTPCFIRDVEEVSKYLNGIWERD</sequence>
<dbReference type="EMBL" id="KY742649">
    <property type="protein sequence ID" value="AQZ54635.1"/>
    <property type="molecule type" value="Genomic_DNA"/>
</dbReference>